<reference evidence="2 3" key="1">
    <citation type="submission" date="2016-10" db="EMBL/GenBank/DDBJ databases">
        <authorList>
            <person name="de Groot N.N."/>
        </authorList>
    </citation>
    <scope>NUCLEOTIDE SEQUENCE [LARGE SCALE GENOMIC DNA]</scope>
    <source>
        <strain evidence="2 3">DSM 7343</strain>
    </source>
</reference>
<dbReference type="STRING" id="37625.SAMN05660420_01468"/>
<feature type="transmembrane region" description="Helical" evidence="1">
    <location>
        <begin position="6"/>
        <end position="28"/>
    </location>
</feature>
<keyword evidence="1" id="KW-0472">Membrane</keyword>
<keyword evidence="3" id="KW-1185">Reference proteome</keyword>
<dbReference type="AlphaFoldDB" id="A0A1H3Z066"/>
<gene>
    <name evidence="2" type="ORF">SAMN05660420_01468</name>
</gene>
<protein>
    <submittedName>
        <fullName evidence="2">Uncharacterized protein</fullName>
    </submittedName>
</protein>
<keyword evidence="1" id="KW-1133">Transmembrane helix</keyword>
<feature type="transmembrane region" description="Helical" evidence="1">
    <location>
        <begin position="89"/>
        <end position="110"/>
    </location>
</feature>
<dbReference type="RefSeq" id="WP_092346223.1">
    <property type="nucleotide sequence ID" value="NZ_FNQN01000003.1"/>
</dbReference>
<keyword evidence="1" id="KW-0812">Transmembrane</keyword>
<accession>A0A1H3Z066</accession>
<sequence>MPDTIVGLLIIVIAIFPGLIGEKIYRVLVGVDWREKEWQGVLRLIGFSVVGVTLYALVSDFFNWSPPVHILPSTYEKISSQASFLPSIFIPYSGHLLGGGIAGFLGAWGAKLLARFSSSSAFPCAWDQFVRSYVPNHWVVIGLESGEIYAGKLKIADIAASSEERDLILEEPALYNAESSDYISTPYQYIFIKSRALYSIAAVNEPTIDKRIIPIGEALFSGGENDES</sequence>
<evidence type="ECO:0000313" key="2">
    <source>
        <dbReference type="EMBL" id="SEA17145.1"/>
    </source>
</evidence>
<dbReference type="EMBL" id="FNQN01000003">
    <property type="protein sequence ID" value="SEA17145.1"/>
    <property type="molecule type" value="Genomic_DNA"/>
</dbReference>
<proteinExistence type="predicted"/>
<dbReference type="Pfam" id="PF19865">
    <property type="entry name" value="DUF6338"/>
    <property type="match status" value="1"/>
</dbReference>
<dbReference type="InterPro" id="IPR045919">
    <property type="entry name" value="DUF6338"/>
</dbReference>
<feature type="transmembrane region" description="Helical" evidence="1">
    <location>
        <begin position="40"/>
        <end position="58"/>
    </location>
</feature>
<dbReference type="Proteomes" id="UP000199409">
    <property type="component" value="Unassembled WGS sequence"/>
</dbReference>
<organism evidence="2 3">
    <name type="scientific">Desulfuromusa kysingii</name>
    <dbReference type="NCBI Taxonomy" id="37625"/>
    <lineage>
        <taxon>Bacteria</taxon>
        <taxon>Pseudomonadati</taxon>
        <taxon>Thermodesulfobacteriota</taxon>
        <taxon>Desulfuromonadia</taxon>
        <taxon>Desulfuromonadales</taxon>
        <taxon>Geopsychrobacteraceae</taxon>
        <taxon>Desulfuromusa</taxon>
    </lineage>
</organism>
<name>A0A1H3Z066_9BACT</name>
<evidence type="ECO:0000313" key="3">
    <source>
        <dbReference type="Proteomes" id="UP000199409"/>
    </source>
</evidence>
<evidence type="ECO:0000256" key="1">
    <source>
        <dbReference type="SAM" id="Phobius"/>
    </source>
</evidence>